<dbReference type="EMBL" id="UZAF01018706">
    <property type="protein sequence ID" value="VDO54157.1"/>
    <property type="molecule type" value="Genomic_DNA"/>
</dbReference>
<dbReference type="Proteomes" id="UP000268014">
    <property type="component" value="Unassembled WGS sequence"/>
</dbReference>
<feature type="transmembrane region" description="Helical" evidence="2">
    <location>
        <begin position="41"/>
        <end position="58"/>
    </location>
</feature>
<gene>
    <name evidence="3" type="ORF">HPLM_LOCUS14788</name>
</gene>
<evidence type="ECO:0000256" key="1">
    <source>
        <dbReference type="SAM" id="MobiDB-lite"/>
    </source>
</evidence>
<feature type="transmembrane region" description="Helical" evidence="2">
    <location>
        <begin position="70"/>
        <end position="95"/>
    </location>
</feature>
<feature type="transmembrane region" description="Helical" evidence="2">
    <location>
        <begin position="159"/>
        <end position="187"/>
    </location>
</feature>
<proteinExistence type="predicted"/>
<dbReference type="AlphaFoldDB" id="A0A0N4WT91"/>
<keyword evidence="2" id="KW-0472">Membrane</keyword>
<feature type="region of interest" description="Disordered" evidence="1">
    <location>
        <begin position="119"/>
        <end position="145"/>
    </location>
</feature>
<protein>
    <submittedName>
        <fullName evidence="5">Transmembrane protein</fullName>
    </submittedName>
</protein>
<name>A0A0N4WT91_HAEPC</name>
<feature type="compositionally biased region" description="Polar residues" evidence="1">
    <location>
        <begin position="119"/>
        <end position="134"/>
    </location>
</feature>
<dbReference type="WBParaSite" id="HPLM_0001479601-mRNA-1">
    <property type="protein sequence ID" value="HPLM_0001479601-mRNA-1"/>
    <property type="gene ID" value="HPLM_0001479601"/>
</dbReference>
<dbReference type="OrthoDB" id="5865668at2759"/>
<feature type="transmembrane region" description="Helical" evidence="2">
    <location>
        <begin position="12"/>
        <end position="35"/>
    </location>
</feature>
<evidence type="ECO:0000313" key="3">
    <source>
        <dbReference type="EMBL" id="VDO54157.1"/>
    </source>
</evidence>
<evidence type="ECO:0000313" key="4">
    <source>
        <dbReference type="Proteomes" id="UP000268014"/>
    </source>
</evidence>
<reference evidence="3 4" key="2">
    <citation type="submission" date="2018-11" db="EMBL/GenBank/DDBJ databases">
        <authorList>
            <consortium name="Pathogen Informatics"/>
        </authorList>
    </citation>
    <scope>NUCLEOTIDE SEQUENCE [LARGE SCALE GENOMIC DNA]</scope>
    <source>
        <strain evidence="3 4">MHpl1</strain>
    </source>
</reference>
<keyword evidence="2" id="KW-0812">Transmembrane</keyword>
<organism evidence="5">
    <name type="scientific">Haemonchus placei</name>
    <name type="common">Barber's pole worm</name>
    <dbReference type="NCBI Taxonomy" id="6290"/>
    <lineage>
        <taxon>Eukaryota</taxon>
        <taxon>Metazoa</taxon>
        <taxon>Ecdysozoa</taxon>
        <taxon>Nematoda</taxon>
        <taxon>Chromadorea</taxon>
        <taxon>Rhabditida</taxon>
        <taxon>Rhabditina</taxon>
        <taxon>Rhabditomorpha</taxon>
        <taxon>Strongyloidea</taxon>
        <taxon>Trichostrongylidae</taxon>
        <taxon>Haemonchus</taxon>
    </lineage>
</organism>
<reference evidence="5" key="1">
    <citation type="submission" date="2017-02" db="UniProtKB">
        <authorList>
            <consortium name="WormBaseParasite"/>
        </authorList>
    </citation>
    <scope>IDENTIFICATION</scope>
</reference>
<dbReference type="OMA" id="CIQIRYT"/>
<evidence type="ECO:0000313" key="5">
    <source>
        <dbReference type="WBParaSite" id="HPLM_0001479601-mRNA-1"/>
    </source>
</evidence>
<sequence>MYDEEPRAFCNMPLSGTVGILSSLVLLSQVIALFLVCSNNFFIYFFELLIAFGMVFFLSQGIRQQKPGHLTIYIAYLAIYVFMMLFIIFGILVGLSFLPSYRHKYCDEIVVTMRTTKMSSSPASPLETNRIENPSSHSDSDEDDDPNCVPLNGAFWASVWVSVGLSILSVLIACIQIRYTLVLYRFLRTRQRQLRSTMNVSYQHFVPGAPPRYTPESPHTIQTSPAQVEVGPLPPKLSQPEVATLHAESLMTPPANPPPSPMEKPILPAPFLRVEGPPEYTERPGPSEITYVTPTRPHENMEEVDLNEVRSPSRVNLLH</sequence>
<keyword evidence="2" id="KW-1133">Transmembrane helix</keyword>
<accession>A0A0N4WT91</accession>
<feature type="region of interest" description="Disordered" evidence="1">
    <location>
        <begin position="276"/>
        <end position="319"/>
    </location>
</feature>
<keyword evidence="4" id="KW-1185">Reference proteome</keyword>
<evidence type="ECO:0000256" key="2">
    <source>
        <dbReference type="SAM" id="Phobius"/>
    </source>
</evidence>